<name>A0A268P1B2_SHOCL</name>
<protein>
    <submittedName>
        <fullName evidence="1">Uncharacterized protein</fullName>
    </submittedName>
</protein>
<evidence type="ECO:0000313" key="1">
    <source>
        <dbReference type="EMBL" id="PAE89115.1"/>
    </source>
</evidence>
<comment type="caution">
    <text evidence="1">The sequence shown here is derived from an EMBL/GenBank/DDBJ whole genome shotgun (WGS) entry which is preliminary data.</text>
</comment>
<dbReference type="EMBL" id="NPCC01000011">
    <property type="protein sequence ID" value="PAE89115.1"/>
    <property type="molecule type" value="Genomic_DNA"/>
</dbReference>
<accession>A0A268P1B2</accession>
<gene>
    <name evidence="1" type="ORF">CHH72_09745</name>
</gene>
<dbReference type="AlphaFoldDB" id="A0A268P1B2"/>
<dbReference type="Proteomes" id="UP000216207">
    <property type="component" value="Unassembled WGS sequence"/>
</dbReference>
<sequence length="77" mass="9056">MKATFIFENGVYVQESPRDGTPVHVLAYLYNLIYQIETNAMVYIGDENDQDTFAEENLHNVKSIVFEFEEQDRFTKE</sequence>
<proteinExistence type="predicted"/>
<dbReference type="RefSeq" id="WP_035203477.1">
    <property type="nucleotide sequence ID" value="NZ_BOQQ01000001.1"/>
</dbReference>
<organism evidence="1 2">
    <name type="scientific">Shouchella clausii</name>
    <name type="common">Alkalihalobacillus clausii</name>
    <dbReference type="NCBI Taxonomy" id="79880"/>
    <lineage>
        <taxon>Bacteria</taxon>
        <taxon>Bacillati</taxon>
        <taxon>Bacillota</taxon>
        <taxon>Bacilli</taxon>
        <taxon>Bacillales</taxon>
        <taxon>Bacillaceae</taxon>
        <taxon>Shouchella</taxon>
    </lineage>
</organism>
<evidence type="ECO:0000313" key="2">
    <source>
        <dbReference type="Proteomes" id="UP000216207"/>
    </source>
</evidence>
<reference evidence="1 2" key="1">
    <citation type="submission" date="2017-07" db="EMBL/GenBank/DDBJ databases">
        <title>Isolation and whole genome analysis of endospore-forming bacteria from heroin.</title>
        <authorList>
            <person name="Kalinowski J."/>
            <person name="Ahrens B."/>
            <person name="Al-Dilaimi A."/>
            <person name="Winkler A."/>
            <person name="Wibberg D."/>
            <person name="Schleenbecker U."/>
            <person name="Ruckert C."/>
            <person name="Wolfel R."/>
            <person name="Grass G."/>
        </authorList>
    </citation>
    <scope>NUCLEOTIDE SEQUENCE [LARGE SCALE GENOMIC DNA]</scope>
    <source>
        <strain evidence="1 2">7539</strain>
    </source>
</reference>